<protein>
    <submittedName>
        <fullName evidence="2">Uncharacterized protein</fullName>
    </submittedName>
</protein>
<name>A0ABD1UDE5_9LAMI</name>
<dbReference type="EMBL" id="JBFOLJ010000007">
    <property type="protein sequence ID" value="KAL2523054.1"/>
    <property type="molecule type" value="Genomic_DNA"/>
</dbReference>
<evidence type="ECO:0000313" key="3">
    <source>
        <dbReference type="Proteomes" id="UP001604277"/>
    </source>
</evidence>
<organism evidence="2 3">
    <name type="scientific">Forsythia ovata</name>
    <dbReference type="NCBI Taxonomy" id="205694"/>
    <lineage>
        <taxon>Eukaryota</taxon>
        <taxon>Viridiplantae</taxon>
        <taxon>Streptophyta</taxon>
        <taxon>Embryophyta</taxon>
        <taxon>Tracheophyta</taxon>
        <taxon>Spermatophyta</taxon>
        <taxon>Magnoliopsida</taxon>
        <taxon>eudicotyledons</taxon>
        <taxon>Gunneridae</taxon>
        <taxon>Pentapetalae</taxon>
        <taxon>asterids</taxon>
        <taxon>lamiids</taxon>
        <taxon>Lamiales</taxon>
        <taxon>Oleaceae</taxon>
        <taxon>Forsythieae</taxon>
        <taxon>Forsythia</taxon>
    </lineage>
</organism>
<accession>A0ABD1UDE5</accession>
<comment type="caution">
    <text evidence="2">The sequence shown here is derived from an EMBL/GenBank/DDBJ whole genome shotgun (WGS) entry which is preliminary data.</text>
</comment>
<evidence type="ECO:0000256" key="1">
    <source>
        <dbReference type="SAM" id="MobiDB-lite"/>
    </source>
</evidence>
<feature type="region of interest" description="Disordered" evidence="1">
    <location>
        <begin position="1"/>
        <end position="20"/>
    </location>
</feature>
<gene>
    <name evidence="2" type="ORF">Fot_26977</name>
</gene>
<dbReference type="AlphaFoldDB" id="A0ABD1UDE5"/>
<evidence type="ECO:0000313" key="2">
    <source>
        <dbReference type="EMBL" id="KAL2523054.1"/>
    </source>
</evidence>
<keyword evidence="3" id="KW-1185">Reference proteome</keyword>
<reference evidence="3" key="1">
    <citation type="submission" date="2024-07" db="EMBL/GenBank/DDBJ databases">
        <title>Two chromosome-level genome assemblies of Korean endemic species Abeliophyllum distichum and Forsythia ovata (Oleaceae).</title>
        <authorList>
            <person name="Jang H."/>
        </authorList>
    </citation>
    <scope>NUCLEOTIDE SEQUENCE [LARGE SCALE GENOMIC DNA]</scope>
</reference>
<dbReference type="Proteomes" id="UP001604277">
    <property type="component" value="Unassembled WGS sequence"/>
</dbReference>
<sequence>MEEEWGHTIGPASSFHTPSCMTDGNHKHSCQACKLLFPSKRHGKNPIREASDTSPILQEWGKREQIRNNSYMSHLGQVLRFSPSLSTDPSTNLFTYPGDIVQNP</sequence>
<proteinExistence type="predicted"/>